<dbReference type="Proteomes" id="UP000257109">
    <property type="component" value="Unassembled WGS sequence"/>
</dbReference>
<dbReference type="EMBL" id="QJKJ01000601">
    <property type="protein sequence ID" value="RDY11655.1"/>
    <property type="molecule type" value="Genomic_DNA"/>
</dbReference>
<protein>
    <submittedName>
        <fullName evidence="1">Uncharacterized protein</fullName>
    </submittedName>
</protein>
<accession>A0A371I9I5</accession>
<proteinExistence type="predicted"/>
<reference evidence="1" key="1">
    <citation type="submission" date="2018-05" db="EMBL/GenBank/DDBJ databases">
        <title>Draft genome of Mucuna pruriens seed.</title>
        <authorList>
            <person name="Nnadi N.E."/>
            <person name="Vos R."/>
            <person name="Hasami M.H."/>
            <person name="Devisetty U.K."/>
            <person name="Aguiy J.C."/>
        </authorList>
    </citation>
    <scope>NUCLEOTIDE SEQUENCE [LARGE SCALE GENOMIC DNA]</scope>
    <source>
        <strain evidence="1">JCA_2017</strain>
    </source>
</reference>
<evidence type="ECO:0000313" key="2">
    <source>
        <dbReference type="Proteomes" id="UP000257109"/>
    </source>
</evidence>
<comment type="caution">
    <text evidence="1">The sequence shown here is derived from an EMBL/GenBank/DDBJ whole genome shotgun (WGS) entry which is preliminary data.</text>
</comment>
<gene>
    <name evidence="1" type="ORF">CR513_03645</name>
</gene>
<sequence length="116" mass="13163">MEEWMQQMNEGNMQFQQNLTATTQDLKIQVGQLANTISQMQSNGSGNIPFSTILNLKGGVSDNYYNSLHHNQIRDQSVSSPNWKLTPECSSRLESSHYPNLPGQSWQGDLRLMRTC</sequence>
<name>A0A371I9I5_MUCPR</name>
<organism evidence="1 2">
    <name type="scientific">Mucuna pruriens</name>
    <name type="common">Velvet bean</name>
    <name type="synonym">Dolichos pruriens</name>
    <dbReference type="NCBI Taxonomy" id="157652"/>
    <lineage>
        <taxon>Eukaryota</taxon>
        <taxon>Viridiplantae</taxon>
        <taxon>Streptophyta</taxon>
        <taxon>Embryophyta</taxon>
        <taxon>Tracheophyta</taxon>
        <taxon>Spermatophyta</taxon>
        <taxon>Magnoliopsida</taxon>
        <taxon>eudicotyledons</taxon>
        <taxon>Gunneridae</taxon>
        <taxon>Pentapetalae</taxon>
        <taxon>rosids</taxon>
        <taxon>fabids</taxon>
        <taxon>Fabales</taxon>
        <taxon>Fabaceae</taxon>
        <taxon>Papilionoideae</taxon>
        <taxon>50 kb inversion clade</taxon>
        <taxon>NPAAA clade</taxon>
        <taxon>indigoferoid/millettioid clade</taxon>
        <taxon>Phaseoleae</taxon>
        <taxon>Mucuna</taxon>
    </lineage>
</organism>
<dbReference type="AlphaFoldDB" id="A0A371I9I5"/>
<feature type="non-terminal residue" evidence="1">
    <location>
        <position position="1"/>
    </location>
</feature>
<evidence type="ECO:0000313" key="1">
    <source>
        <dbReference type="EMBL" id="RDY11655.1"/>
    </source>
</evidence>
<keyword evidence="2" id="KW-1185">Reference proteome</keyword>